<dbReference type="EMBL" id="JAEQMM010000003">
    <property type="protein sequence ID" value="MBT1136567.1"/>
    <property type="molecule type" value="Genomic_DNA"/>
</dbReference>
<proteinExistence type="predicted"/>
<keyword evidence="2" id="KW-1185">Reference proteome</keyword>
<protein>
    <submittedName>
        <fullName evidence="1">Uncharacterized protein</fullName>
    </submittedName>
</protein>
<reference evidence="1 2" key="1">
    <citation type="submission" date="2021-01" db="EMBL/GenBank/DDBJ databases">
        <title>High-quality draft genome sequence data of six Lactiplantibacillus plantarum subsp. argentoratensis strains isolated from various Greek sourdoughs.</title>
        <authorList>
            <person name="Syrokou M.K."/>
            <person name="Paramithiotis S."/>
            <person name="Skandamis P.N."/>
            <person name="Drosinos E.H."/>
            <person name="Bosnea L."/>
            <person name="Mataragas M."/>
        </authorList>
    </citation>
    <scope>NUCLEOTIDE SEQUENCE [LARGE SCALE GENOMIC DNA]</scope>
    <source>
        <strain evidence="1 2">LQC 2520</strain>
    </source>
</reference>
<evidence type="ECO:0000313" key="1">
    <source>
        <dbReference type="EMBL" id="MBT1136567.1"/>
    </source>
</evidence>
<organism evidence="1 2">
    <name type="scientific">Lactiplantibacillus argentoratensis</name>
    <dbReference type="NCBI Taxonomy" id="271881"/>
    <lineage>
        <taxon>Bacteria</taxon>
        <taxon>Bacillati</taxon>
        <taxon>Bacillota</taxon>
        <taxon>Bacilli</taxon>
        <taxon>Lactobacillales</taxon>
        <taxon>Lactobacillaceae</taxon>
        <taxon>Lactiplantibacillus</taxon>
    </lineage>
</organism>
<dbReference type="Proteomes" id="UP000694640">
    <property type="component" value="Unassembled WGS sequence"/>
</dbReference>
<comment type="caution">
    <text evidence="1">The sequence shown here is derived from an EMBL/GenBank/DDBJ whole genome shotgun (WGS) entry which is preliminary data.</text>
</comment>
<name>A0ABS5UDA5_9LACO</name>
<accession>A0ABS5UDA5</accession>
<gene>
    <name evidence="1" type="ORF">JKL17_00180</name>
</gene>
<sequence>MCLWLLLAYYVFVMRRVALITINPVVASLLGRIQYANLITPAPEIRIVKTTGHKYQSG</sequence>
<dbReference type="RefSeq" id="WP_178138150.1">
    <property type="nucleotide sequence ID" value="NZ_JAJCVC010000053.1"/>
</dbReference>
<evidence type="ECO:0000313" key="2">
    <source>
        <dbReference type="Proteomes" id="UP000694640"/>
    </source>
</evidence>